<dbReference type="AlphaFoldDB" id="A0A9D1CF89"/>
<organism evidence="1 2">
    <name type="scientific">Aquifex aeolicus</name>
    <dbReference type="NCBI Taxonomy" id="63363"/>
    <lineage>
        <taxon>Bacteria</taxon>
        <taxon>Pseudomonadati</taxon>
        <taxon>Aquificota</taxon>
        <taxon>Aquificia</taxon>
        <taxon>Aquificales</taxon>
        <taxon>Aquificaceae</taxon>
        <taxon>Aquifex</taxon>
    </lineage>
</organism>
<sequence length="204" mass="24462">MKEWKYLNKDYIESLKKTFRTLEDKRDELMQLGRTINKNSKTIIYSLIRNDWEEAEKYIEENRRLVKQLFEEVTQNYPQYYNNAFIPLQEYVEAEVVYHYLKEGRIPTHEELGIPEEAYVTGLMDAAGELLRKAVEEMIKDNLDFALKIREILEEIYLAMLSLNFKNFDYRKKVDYVGGVLNRLIDYIFQKQTRRGGNFKGENN</sequence>
<accession>A0A9D1CF89</accession>
<dbReference type="EMBL" id="DQVE01000035">
    <property type="protein sequence ID" value="HIP98379.1"/>
    <property type="molecule type" value="Genomic_DNA"/>
</dbReference>
<dbReference type="Pfam" id="PF01997">
    <property type="entry name" value="Translin"/>
    <property type="match status" value="1"/>
</dbReference>
<dbReference type="PANTHER" id="PTHR10741">
    <property type="entry name" value="TRANSLIN AND TRANSLIN ASSOCIATED PROTEIN X"/>
    <property type="match status" value="1"/>
</dbReference>
<evidence type="ECO:0000313" key="1">
    <source>
        <dbReference type="EMBL" id="HIP98379.1"/>
    </source>
</evidence>
<reference evidence="1" key="1">
    <citation type="journal article" date="2020" name="ISME J.">
        <title>Gammaproteobacteria mediating utilization of methyl-, sulfur- and petroleum organic compounds in deep ocean hydrothermal plumes.</title>
        <authorList>
            <person name="Zhou Z."/>
            <person name="Liu Y."/>
            <person name="Pan J."/>
            <person name="Cron B.R."/>
            <person name="Toner B.M."/>
            <person name="Anantharaman K."/>
            <person name="Breier J.A."/>
            <person name="Dick G.J."/>
            <person name="Li M."/>
        </authorList>
    </citation>
    <scope>NUCLEOTIDE SEQUENCE</scope>
    <source>
        <strain evidence="1">SZUA-1501</strain>
    </source>
</reference>
<dbReference type="InterPro" id="IPR036081">
    <property type="entry name" value="Translin_sf"/>
</dbReference>
<comment type="caution">
    <text evidence="1">The sequence shown here is derived from an EMBL/GenBank/DDBJ whole genome shotgun (WGS) entry which is preliminary data.</text>
</comment>
<dbReference type="CDD" id="cd14820">
    <property type="entry name" value="TRAX"/>
    <property type="match status" value="1"/>
</dbReference>
<dbReference type="InterPro" id="IPR002848">
    <property type="entry name" value="Translin_fam"/>
</dbReference>
<evidence type="ECO:0000313" key="2">
    <source>
        <dbReference type="Proteomes" id="UP000606463"/>
    </source>
</evidence>
<dbReference type="Gene3D" id="1.20.58.2140">
    <property type="match status" value="1"/>
</dbReference>
<dbReference type="Proteomes" id="UP000606463">
    <property type="component" value="Unassembled WGS sequence"/>
</dbReference>
<name>A0A9D1CF89_AQUAO</name>
<dbReference type="SUPFAM" id="SSF74784">
    <property type="entry name" value="Translin"/>
    <property type="match status" value="1"/>
</dbReference>
<gene>
    <name evidence="1" type="ORF">EYH37_03305</name>
</gene>
<dbReference type="GO" id="GO:0043565">
    <property type="term" value="F:sequence-specific DNA binding"/>
    <property type="evidence" value="ECO:0007669"/>
    <property type="project" value="InterPro"/>
</dbReference>
<proteinExistence type="predicted"/>
<protein>
    <submittedName>
        <fullName evidence="1">Haloacid dehalogenase</fullName>
    </submittedName>
</protein>